<sequence length="128" mass="15080">MPDDATTGDRLYFFGWPPSLEELKSIGLSHGKQDCWTRIDPYADYLRDASGFSHLQTVLVEPQTEEEKTAQKNKNGLGFLMLWVNETEHFHRIPTQGQVDKLVKILKREPEWYRDFYDSEDFDRHNLC</sequence>
<gene>
    <name evidence="1" type="ORF">GALMADRAFT_235266</name>
</gene>
<keyword evidence="2" id="KW-1185">Reference proteome</keyword>
<evidence type="ECO:0000313" key="1">
    <source>
        <dbReference type="EMBL" id="KDR86045.1"/>
    </source>
</evidence>
<proteinExistence type="predicted"/>
<dbReference type="OrthoDB" id="3112137at2759"/>
<dbReference type="HOGENOM" id="CLU_125567_1_0_1"/>
<accession>A0A067TS58</accession>
<reference evidence="2" key="1">
    <citation type="journal article" date="2014" name="Proc. Natl. Acad. Sci. U.S.A.">
        <title>Extensive sampling of basidiomycete genomes demonstrates inadequacy of the white-rot/brown-rot paradigm for wood decay fungi.</title>
        <authorList>
            <person name="Riley R."/>
            <person name="Salamov A.A."/>
            <person name="Brown D.W."/>
            <person name="Nagy L.G."/>
            <person name="Floudas D."/>
            <person name="Held B.W."/>
            <person name="Levasseur A."/>
            <person name="Lombard V."/>
            <person name="Morin E."/>
            <person name="Otillar R."/>
            <person name="Lindquist E.A."/>
            <person name="Sun H."/>
            <person name="LaButti K.M."/>
            <person name="Schmutz J."/>
            <person name="Jabbour D."/>
            <person name="Luo H."/>
            <person name="Baker S.E."/>
            <person name="Pisabarro A.G."/>
            <person name="Walton J.D."/>
            <person name="Blanchette R.A."/>
            <person name="Henrissat B."/>
            <person name="Martin F."/>
            <person name="Cullen D."/>
            <person name="Hibbett D.S."/>
            <person name="Grigoriev I.V."/>
        </authorList>
    </citation>
    <scope>NUCLEOTIDE SEQUENCE [LARGE SCALE GENOMIC DNA]</scope>
    <source>
        <strain evidence="2">CBS 339.88</strain>
    </source>
</reference>
<evidence type="ECO:0000313" key="2">
    <source>
        <dbReference type="Proteomes" id="UP000027222"/>
    </source>
</evidence>
<name>A0A067TS58_GALM3</name>
<protein>
    <submittedName>
        <fullName evidence="1">Uncharacterized protein</fullName>
    </submittedName>
</protein>
<dbReference type="Proteomes" id="UP000027222">
    <property type="component" value="Unassembled WGS sequence"/>
</dbReference>
<dbReference type="AlphaFoldDB" id="A0A067TS58"/>
<organism evidence="1 2">
    <name type="scientific">Galerina marginata (strain CBS 339.88)</name>
    <dbReference type="NCBI Taxonomy" id="685588"/>
    <lineage>
        <taxon>Eukaryota</taxon>
        <taxon>Fungi</taxon>
        <taxon>Dikarya</taxon>
        <taxon>Basidiomycota</taxon>
        <taxon>Agaricomycotina</taxon>
        <taxon>Agaricomycetes</taxon>
        <taxon>Agaricomycetidae</taxon>
        <taxon>Agaricales</taxon>
        <taxon>Agaricineae</taxon>
        <taxon>Strophariaceae</taxon>
        <taxon>Galerina</taxon>
    </lineage>
</organism>
<dbReference type="EMBL" id="KL142367">
    <property type="protein sequence ID" value="KDR86045.1"/>
    <property type="molecule type" value="Genomic_DNA"/>
</dbReference>